<sequence length="554" mass="59169">MAEENNNAAVDVLAKSAHAANQIKGAVKAGKAIAGAAKGAAAGGPYGAIAGFAWENRKTIGKIMAAGAFVLAIPVLFILMLPSLVFGDLSSTAATDVMNNDAAIIANVECAQTTVNDCIGQAHADVLVRINKAISAQPEGSSSRIEDSFTGGILMDTNMLISQYCASKDMWNEININDLKQVINNHKNELFTYSVTTNTEKDGEQSVTVYTYTVQYVGGEKFKEIFKLDEQKEQLSQSYAENLSTFLYGSALAAGTAAVSADVERYSDKINAYAQQYGIPSFVAVIKCVMMAESGGRGTDVMQCSECPYNERFSKAPNSITDVDYSIEVGIKYFAECLKQAGCTLPGDMPRLSLALQGYNYGNGYIGWAQKNYGGYSQANAQEFSNMMKAKLGWTGYGNPNYVSAVLKYYLDTSTSGGGSDGWGSPFPGKDWKSVVTSEFGYRIDPVTGAKVAFHAGIDIGFPSGTIISAVKEGTVEAANYYTAGYGYHVIINHGGGYKTLYGHCSTLLVHVGDRVTKGQAIAKVGSTGKSTGPHLHLNVYVNGETQNPRNYIN</sequence>
<feature type="domain" description="CwlT-like lysozyme" evidence="3">
    <location>
        <begin position="261"/>
        <end position="401"/>
    </location>
</feature>
<gene>
    <name evidence="4" type="ORF">INF28_09830</name>
</gene>
<feature type="domain" description="M23ase beta-sheet core" evidence="2">
    <location>
        <begin position="454"/>
        <end position="549"/>
    </location>
</feature>
<dbReference type="RefSeq" id="WP_318961762.1">
    <property type="nucleotide sequence ID" value="NZ_JADCKB010000022.1"/>
</dbReference>
<dbReference type="CDD" id="cd16891">
    <property type="entry name" value="CwlT-like"/>
    <property type="match status" value="1"/>
</dbReference>
<dbReference type="CDD" id="cd12797">
    <property type="entry name" value="M23_peptidase"/>
    <property type="match status" value="1"/>
</dbReference>
<reference evidence="4" key="1">
    <citation type="submission" date="2020-10" db="EMBL/GenBank/DDBJ databases">
        <title>ChiBAC.</title>
        <authorList>
            <person name="Zenner C."/>
            <person name="Hitch T.C.A."/>
            <person name="Clavel T."/>
        </authorList>
    </citation>
    <scope>NUCLEOTIDE SEQUENCE</scope>
    <source>
        <strain evidence="4">DSM 107454</strain>
    </source>
</reference>
<protein>
    <submittedName>
        <fullName evidence="4">Lysozyme family protein</fullName>
    </submittedName>
</protein>
<keyword evidence="1" id="KW-0472">Membrane</keyword>
<evidence type="ECO:0000313" key="4">
    <source>
        <dbReference type="EMBL" id="MBE5040757.1"/>
    </source>
</evidence>
<dbReference type="InterPro" id="IPR011055">
    <property type="entry name" value="Dup_hybrid_motif"/>
</dbReference>
<keyword evidence="1" id="KW-0812">Transmembrane</keyword>
<dbReference type="Pfam" id="PF13702">
    <property type="entry name" value="Lysozyme_like"/>
    <property type="match status" value="1"/>
</dbReference>
<evidence type="ECO:0000313" key="5">
    <source>
        <dbReference type="Proteomes" id="UP000806542"/>
    </source>
</evidence>
<dbReference type="InterPro" id="IPR023346">
    <property type="entry name" value="Lysozyme-like_dom_sf"/>
</dbReference>
<evidence type="ECO:0000256" key="1">
    <source>
        <dbReference type="SAM" id="Phobius"/>
    </source>
</evidence>
<organism evidence="4 5">
    <name type="scientific">Ructibacterium gallinarum</name>
    <dbReference type="NCBI Taxonomy" id="2779355"/>
    <lineage>
        <taxon>Bacteria</taxon>
        <taxon>Bacillati</taxon>
        <taxon>Bacillota</taxon>
        <taxon>Clostridia</taxon>
        <taxon>Eubacteriales</taxon>
        <taxon>Oscillospiraceae</taxon>
        <taxon>Ructibacterium</taxon>
    </lineage>
</organism>
<dbReference type="Gene3D" id="2.70.70.10">
    <property type="entry name" value="Glucose Permease (Domain IIA)"/>
    <property type="match status" value="1"/>
</dbReference>
<keyword evidence="5" id="KW-1185">Reference proteome</keyword>
<comment type="caution">
    <text evidence="4">The sequence shown here is derived from an EMBL/GenBank/DDBJ whole genome shotgun (WGS) entry which is preliminary data.</text>
</comment>
<proteinExistence type="predicted"/>
<feature type="transmembrane region" description="Helical" evidence="1">
    <location>
        <begin position="63"/>
        <end position="86"/>
    </location>
</feature>
<dbReference type="InterPro" id="IPR047194">
    <property type="entry name" value="CwlT-like_lysozyme"/>
</dbReference>
<dbReference type="Proteomes" id="UP000806542">
    <property type="component" value="Unassembled WGS sequence"/>
</dbReference>
<accession>A0A9D5M757</accession>
<dbReference type="SUPFAM" id="SSF53955">
    <property type="entry name" value="Lysozyme-like"/>
    <property type="match status" value="1"/>
</dbReference>
<dbReference type="Gene3D" id="1.10.530.10">
    <property type="match status" value="1"/>
</dbReference>
<dbReference type="PANTHER" id="PTHR21666:SF270">
    <property type="entry name" value="MUREIN HYDROLASE ACTIVATOR ENVC"/>
    <property type="match status" value="1"/>
</dbReference>
<dbReference type="Pfam" id="PF01551">
    <property type="entry name" value="Peptidase_M23"/>
    <property type="match status" value="1"/>
</dbReference>
<dbReference type="GO" id="GO:0004222">
    <property type="term" value="F:metalloendopeptidase activity"/>
    <property type="evidence" value="ECO:0007669"/>
    <property type="project" value="TreeGrafter"/>
</dbReference>
<name>A0A9D5M757_9FIRM</name>
<dbReference type="InterPro" id="IPR016047">
    <property type="entry name" value="M23ase_b-sheet_dom"/>
</dbReference>
<dbReference type="InterPro" id="IPR050570">
    <property type="entry name" value="Cell_wall_metabolism_enzyme"/>
</dbReference>
<evidence type="ECO:0000259" key="2">
    <source>
        <dbReference type="Pfam" id="PF01551"/>
    </source>
</evidence>
<dbReference type="PANTHER" id="PTHR21666">
    <property type="entry name" value="PEPTIDASE-RELATED"/>
    <property type="match status" value="1"/>
</dbReference>
<dbReference type="EMBL" id="JADCKB010000022">
    <property type="protein sequence ID" value="MBE5040757.1"/>
    <property type="molecule type" value="Genomic_DNA"/>
</dbReference>
<dbReference type="SUPFAM" id="SSF51261">
    <property type="entry name" value="Duplicated hybrid motif"/>
    <property type="match status" value="1"/>
</dbReference>
<dbReference type="AlphaFoldDB" id="A0A9D5M757"/>
<evidence type="ECO:0000259" key="3">
    <source>
        <dbReference type="Pfam" id="PF13702"/>
    </source>
</evidence>
<keyword evidence="1" id="KW-1133">Transmembrane helix</keyword>